<accession>A0AAT9GHZ5</accession>
<gene>
    <name evidence="1" type="ORF">KACHI17_10290</name>
</gene>
<dbReference type="RefSeq" id="WP_353550435.1">
    <property type="nucleotide sequence ID" value="NZ_AP029612.1"/>
</dbReference>
<evidence type="ECO:0000313" key="1">
    <source>
        <dbReference type="EMBL" id="BFG70148.1"/>
    </source>
</evidence>
<sequence>MRNTTKLKLILQHYNIDFSMSEDLEITLTLFDKETGDTEDFSGKSYTHLISRAYTYFNKRRKEIHRSNY</sequence>
<name>A0AAT9GHZ5_9BACT</name>
<organism evidence="1">
    <name type="scientific">Sediminibacterium sp. KACHI17</name>
    <dbReference type="NCBI Taxonomy" id="1751071"/>
    <lineage>
        <taxon>Bacteria</taxon>
        <taxon>Pseudomonadati</taxon>
        <taxon>Bacteroidota</taxon>
        <taxon>Chitinophagia</taxon>
        <taxon>Chitinophagales</taxon>
        <taxon>Chitinophagaceae</taxon>
        <taxon>Sediminibacterium</taxon>
    </lineage>
</organism>
<dbReference type="EMBL" id="AP029612">
    <property type="protein sequence ID" value="BFG70148.1"/>
    <property type="molecule type" value="Genomic_DNA"/>
</dbReference>
<protein>
    <submittedName>
        <fullName evidence="1">Uncharacterized protein</fullName>
    </submittedName>
</protein>
<proteinExistence type="predicted"/>
<dbReference type="AlphaFoldDB" id="A0AAT9GHZ5"/>
<reference evidence="1" key="1">
    <citation type="submission" date="2024-02" db="EMBL/GenBank/DDBJ databases">
        <title>Sediminibacterium planktonica sp. nov. and Sediminibacterium longus sp. nov., isolated from surface lake and river water.</title>
        <authorList>
            <person name="Watanabe K."/>
            <person name="Takemine S."/>
            <person name="Ishii Y."/>
            <person name="Ogata Y."/>
            <person name="Shindo C."/>
            <person name="Suda W."/>
        </authorList>
    </citation>
    <scope>NUCLEOTIDE SEQUENCE</scope>
    <source>
        <strain evidence="1">KACHI17</strain>
    </source>
</reference>